<dbReference type="EMBL" id="RFFM01000002">
    <property type="protein sequence ID" value="RMH90475.1"/>
    <property type="molecule type" value="Genomic_DNA"/>
</dbReference>
<accession>A0A3M2HQ47</accession>
<evidence type="ECO:0000313" key="1">
    <source>
        <dbReference type="EMBL" id="RMH90475.1"/>
    </source>
</evidence>
<proteinExistence type="predicted"/>
<reference evidence="1 2" key="1">
    <citation type="submission" date="2018-10" db="EMBL/GenBank/DDBJ databases">
        <title>Pseudomonas zhaodongensis NEAU-ST5-21(T) genome.</title>
        <authorList>
            <person name="Peng J."/>
            <person name="Liu Z.-P."/>
        </authorList>
    </citation>
    <scope>NUCLEOTIDE SEQUENCE [LARGE SCALE GENOMIC DNA]</scope>
    <source>
        <strain evidence="1 2">NEAU-ST5-21</strain>
    </source>
</reference>
<dbReference type="AlphaFoldDB" id="A0A3M2HQ47"/>
<keyword evidence="2" id="KW-1185">Reference proteome</keyword>
<sequence>MTSLLRCGDRNIDWDLTRRCREGAQLYGARSPCMHRNTGAEADRQQAGSYKSGAVVVRTSLGTPRRVYGSPIRRSAILISPVGASLLAIQKPMHPTKGAE</sequence>
<protein>
    <submittedName>
        <fullName evidence="1">Uncharacterized protein</fullName>
    </submittedName>
</protein>
<evidence type="ECO:0000313" key="2">
    <source>
        <dbReference type="Proteomes" id="UP000269774"/>
    </source>
</evidence>
<organism evidence="1 2">
    <name type="scientific">Stutzerimonas zhaodongensis</name>
    <dbReference type="NCBI Taxonomy" id="1176257"/>
    <lineage>
        <taxon>Bacteria</taxon>
        <taxon>Pseudomonadati</taxon>
        <taxon>Pseudomonadota</taxon>
        <taxon>Gammaproteobacteria</taxon>
        <taxon>Pseudomonadales</taxon>
        <taxon>Pseudomonadaceae</taxon>
        <taxon>Stutzerimonas</taxon>
    </lineage>
</organism>
<gene>
    <name evidence="1" type="ORF">EA797_13400</name>
</gene>
<comment type="caution">
    <text evidence="1">The sequence shown here is derived from an EMBL/GenBank/DDBJ whole genome shotgun (WGS) entry which is preliminary data.</text>
</comment>
<dbReference type="Proteomes" id="UP000269774">
    <property type="component" value="Unassembled WGS sequence"/>
</dbReference>
<name>A0A3M2HQ47_9GAMM</name>